<comment type="caution">
    <text evidence="5">The sequence shown here is derived from an EMBL/GenBank/DDBJ whole genome shotgun (WGS) entry which is preliminary data.</text>
</comment>
<dbReference type="GO" id="GO:0047372">
    <property type="term" value="F:monoacylglycerol lipase activity"/>
    <property type="evidence" value="ECO:0007669"/>
    <property type="project" value="TreeGrafter"/>
</dbReference>
<keyword evidence="6" id="KW-1185">Reference proteome</keyword>
<dbReference type="PANTHER" id="PTHR10794:SF63">
    <property type="entry name" value="ALPHA_BETA HYDROLASE 1, ISOFORM A"/>
    <property type="match status" value="1"/>
</dbReference>
<dbReference type="OrthoDB" id="247542at2759"/>
<dbReference type="PANTHER" id="PTHR10794">
    <property type="entry name" value="ABHYDROLASE DOMAIN-CONTAINING PROTEIN"/>
    <property type="match status" value="1"/>
</dbReference>
<feature type="domain" description="AB hydrolase-1" evidence="4">
    <location>
        <begin position="118"/>
        <end position="357"/>
    </location>
</feature>
<feature type="active site" description="Charge relay system" evidence="2">
    <location>
        <position position="352"/>
    </location>
</feature>
<dbReference type="InterPro" id="IPR050960">
    <property type="entry name" value="AB_hydrolase_4_sf"/>
</dbReference>
<feature type="active site" description="Charge relay system" evidence="2">
    <location>
        <position position="323"/>
    </location>
</feature>
<dbReference type="GO" id="GO:0051792">
    <property type="term" value="P:medium-chain fatty acid biosynthetic process"/>
    <property type="evidence" value="ECO:0007669"/>
    <property type="project" value="TreeGrafter"/>
</dbReference>
<accession>A0A921ZDD7</accession>
<dbReference type="InterPro" id="IPR029058">
    <property type="entry name" value="AB_hydrolase_fold"/>
</dbReference>
<keyword evidence="3" id="KW-0812">Transmembrane</keyword>
<evidence type="ECO:0000256" key="2">
    <source>
        <dbReference type="PIRSR" id="PIRSR005211-1"/>
    </source>
</evidence>
<feature type="transmembrane region" description="Helical" evidence="3">
    <location>
        <begin position="15"/>
        <end position="31"/>
    </location>
</feature>
<keyword evidence="3" id="KW-0472">Membrane</keyword>
<comment type="similarity">
    <text evidence="1">Belongs to the AB hydrolase superfamily. AB hydrolase 4 family.</text>
</comment>
<evidence type="ECO:0000256" key="3">
    <source>
        <dbReference type="SAM" id="Phobius"/>
    </source>
</evidence>
<dbReference type="PIRSF" id="PIRSF005211">
    <property type="entry name" value="Ab_hydro_YheT"/>
    <property type="match status" value="1"/>
</dbReference>
<gene>
    <name evidence="5" type="ORF">O3G_MSEX008846</name>
</gene>
<dbReference type="InterPro" id="IPR000073">
    <property type="entry name" value="AB_hydrolase_1"/>
</dbReference>
<dbReference type="GO" id="GO:0008126">
    <property type="term" value="F:acetylesterase activity"/>
    <property type="evidence" value="ECO:0007669"/>
    <property type="project" value="TreeGrafter"/>
</dbReference>
<dbReference type="AlphaFoldDB" id="A0A921ZDD7"/>
<dbReference type="EMBL" id="JH668475">
    <property type="protein sequence ID" value="KAG6454742.1"/>
    <property type="molecule type" value="Genomic_DNA"/>
</dbReference>
<evidence type="ECO:0000256" key="1">
    <source>
        <dbReference type="ARBA" id="ARBA00010884"/>
    </source>
</evidence>
<dbReference type="Proteomes" id="UP000791440">
    <property type="component" value="Unassembled WGS sequence"/>
</dbReference>
<dbReference type="InterPro" id="IPR012020">
    <property type="entry name" value="ABHD4"/>
</dbReference>
<reference evidence="5" key="2">
    <citation type="submission" date="2020-12" db="EMBL/GenBank/DDBJ databases">
        <authorList>
            <person name="Kanost M."/>
        </authorList>
    </citation>
    <scope>NUCLEOTIDE SEQUENCE</scope>
</reference>
<evidence type="ECO:0000313" key="5">
    <source>
        <dbReference type="EMBL" id="KAG6454742.1"/>
    </source>
</evidence>
<dbReference type="Pfam" id="PF00561">
    <property type="entry name" value="Abhydrolase_1"/>
    <property type="match status" value="1"/>
</dbReference>
<keyword evidence="3" id="KW-1133">Transmembrane helix</keyword>
<proteinExistence type="inferred from homology"/>
<dbReference type="SUPFAM" id="SSF53474">
    <property type="entry name" value="alpha/beta-Hydrolases"/>
    <property type="match status" value="1"/>
</dbReference>
<dbReference type="GO" id="GO:0051793">
    <property type="term" value="P:medium-chain fatty acid catabolic process"/>
    <property type="evidence" value="ECO:0007669"/>
    <property type="project" value="TreeGrafter"/>
</dbReference>
<name>A0A921ZDD7_MANSE</name>
<organism evidence="5 6">
    <name type="scientific">Manduca sexta</name>
    <name type="common">Tobacco hawkmoth</name>
    <name type="synonym">Tobacco hornworm</name>
    <dbReference type="NCBI Taxonomy" id="7130"/>
    <lineage>
        <taxon>Eukaryota</taxon>
        <taxon>Metazoa</taxon>
        <taxon>Ecdysozoa</taxon>
        <taxon>Arthropoda</taxon>
        <taxon>Hexapoda</taxon>
        <taxon>Insecta</taxon>
        <taxon>Pterygota</taxon>
        <taxon>Neoptera</taxon>
        <taxon>Endopterygota</taxon>
        <taxon>Lepidoptera</taxon>
        <taxon>Glossata</taxon>
        <taxon>Ditrysia</taxon>
        <taxon>Bombycoidea</taxon>
        <taxon>Sphingidae</taxon>
        <taxon>Sphinginae</taxon>
        <taxon>Sphingini</taxon>
        <taxon>Manduca</taxon>
    </lineage>
</organism>
<evidence type="ECO:0000259" key="4">
    <source>
        <dbReference type="Pfam" id="PF00561"/>
    </source>
</evidence>
<protein>
    <recommendedName>
        <fullName evidence="4">AB hydrolase-1 domain-containing protein</fullName>
    </recommendedName>
</protein>
<sequence>MSSPFMYILEEKKELLVGFSLFILYITYYIVEVVKKPILVCGKAEFREFLQNNVPLLGECYWPTPWCVESRLQTVIGSILRSWLSPTALYRREVLVLSDGGQVALDWIEPEVAEPRAVLLVLPGLTGSVHSDYVRCIATAAQKLKTRCVVFNNRGLGGLPLTTPRLYCAVSHDDLAEVARAVRARCGDAPLLAAGVSLGGLILGHYLAAQGERALVHAALVVSSPLDVIKGTDYMNRLPFNALLSYLLARDMRNTIRSHAPVRGLSCDWRRVERAKTVRQFDEAFTAHHFGFDSVEAYYRAATLRDKLEDVRVPLLCLCAGDDPFQPLDAIPMREAERAQFVALAVTARGGHIGFLEGWWPARAPSRQYLTRLTEQYFSALLTHPELLHNAPAP</sequence>
<reference evidence="5" key="1">
    <citation type="journal article" date="2016" name="Insect Biochem. Mol. Biol.">
        <title>Multifaceted biological insights from a draft genome sequence of the tobacco hornworm moth, Manduca sexta.</title>
        <authorList>
            <person name="Kanost M.R."/>
            <person name="Arrese E.L."/>
            <person name="Cao X."/>
            <person name="Chen Y.R."/>
            <person name="Chellapilla S."/>
            <person name="Goldsmith M.R."/>
            <person name="Grosse-Wilde E."/>
            <person name="Heckel D.G."/>
            <person name="Herndon N."/>
            <person name="Jiang H."/>
            <person name="Papanicolaou A."/>
            <person name="Qu J."/>
            <person name="Soulages J.L."/>
            <person name="Vogel H."/>
            <person name="Walters J."/>
            <person name="Waterhouse R.M."/>
            <person name="Ahn S.J."/>
            <person name="Almeida F.C."/>
            <person name="An C."/>
            <person name="Aqrawi P."/>
            <person name="Bretschneider A."/>
            <person name="Bryant W.B."/>
            <person name="Bucks S."/>
            <person name="Chao H."/>
            <person name="Chevignon G."/>
            <person name="Christen J.M."/>
            <person name="Clarke D.F."/>
            <person name="Dittmer N.T."/>
            <person name="Ferguson L.C.F."/>
            <person name="Garavelou S."/>
            <person name="Gordon K.H.J."/>
            <person name="Gunaratna R.T."/>
            <person name="Han Y."/>
            <person name="Hauser F."/>
            <person name="He Y."/>
            <person name="Heidel-Fischer H."/>
            <person name="Hirsh A."/>
            <person name="Hu Y."/>
            <person name="Jiang H."/>
            <person name="Kalra D."/>
            <person name="Klinner C."/>
            <person name="Konig C."/>
            <person name="Kovar C."/>
            <person name="Kroll A.R."/>
            <person name="Kuwar S.S."/>
            <person name="Lee S.L."/>
            <person name="Lehman R."/>
            <person name="Li K."/>
            <person name="Li Z."/>
            <person name="Liang H."/>
            <person name="Lovelace S."/>
            <person name="Lu Z."/>
            <person name="Mansfield J.H."/>
            <person name="McCulloch K.J."/>
            <person name="Mathew T."/>
            <person name="Morton B."/>
            <person name="Muzny D.M."/>
            <person name="Neunemann D."/>
            <person name="Ongeri F."/>
            <person name="Pauchet Y."/>
            <person name="Pu L.L."/>
            <person name="Pyrousis I."/>
            <person name="Rao X.J."/>
            <person name="Redding A."/>
            <person name="Roesel C."/>
            <person name="Sanchez-Gracia A."/>
            <person name="Schaack S."/>
            <person name="Shukla A."/>
            <person name="Tetreau G."/>
            <person name="Wang Y."/>
            <person name="Xiong G.H."/>
            <person name="Traut W."/>
            <person name="Walsh T.K."/>
            <person name="Worley K.C."/>
            <person name="Wu D."/>
            <person name="Wu W."/>
            <person name="Wu Y.Q."/>
            <person name="Zhang X."/>
            <person name="Zou Z."/>
            <person name="Zucker H."/>
            <person name="Briscoe A.D."/>
            <person name="Burmester T."/>
            <person name="Clem R.J."/>
            <person name="Feyereisen R."/>
            <person name="Grimmelikhuijzen C.J.P."/>
            <person name="Hamodrakas S.J."/>
            <person name="Hansson B.S."/>
            <person name="Huguet E."/>
            <person name="Jermiin L.S."/>
            <person name="Lan Q."/>
            <person name="Lehman H.K."/>
            <person name="Lorenzen M."/>
            <person name="Merzendorfer H."/>
            <person name="Michalopoulos I."/>
            <person name="Morton D.B."/>
            <person name="Muthukrishnan S."/>
            <person name="Oakeshott J.G."/>
            <person name="Palmer W."/>
            <person name="Park Y."/>
            <person name="Passarelli A.L."/>
            <person name="Rozas J."/>
            <person name="Schwartz L.M."/>
            <person name="Smith W."/>
            <person name="Southgate A."/>
            <person name="Vilcinskas A."/>
            <person name="Vogt R."/>
            <person name="Wang P."/>
            <person name="Werren J."/>
            <person name="Yu X.Q."/>
            <person name="Zhou J.J."/>
            <person name="Brown S.J."/>
            <person name="Scherer S.E."/>
            <person name="Richards S."/>
            <person name="Blissard G.W."/>
        </authorList>
    </citation>
    <scope>NUCLEOTIDE SEQUENCE</scope>
</reference>
<feature type="active site" description="Charge relay system" evidence="2">
    <location>
        <position position="197"/>
    </location>
</feature>
<dbReference type="Gene3D" id="3.40.50.1820">
    <property type="entry name" value="alpha/beta hydrolase"/>
    <property type="match status" value="1"/>
</dbReference>
<evidence type="ECO:0000313" key="6">
    <source>
        <dbReference type="Proteomes" id="UP000791440"/>
    </source>
</evidence>